<proteinExistence type="inferred from homology"/>
<reference evidence="10 11" key="1">
    <citation type="submission" date="2019-12" db="EMBL/GenBank/DDBJ databases">
        <title>The complete genome of the thermophilic, anoxygenic phototrophic gammaproteobacterium Thermochromatium tepidum.</title>
        <authorList>
            <person name="Sattley W.M."/>
            <person name="Swingley W.D."/>
            <person name="Burchell B.M."/>
            <person name="Gurbani S.A."/>
            <person name="Kujawa C.M."/>
            <person name="Nuccio D.A."/>
            <person name="Schladweiler J."/>
            <person name="Shaffer K.N."/>
            <person name="Stokes L.M."/>
            <person name="Touchman J.W."/>
            <person name="Blankenship R.E."/>
            <person name="Madigan M.T."/>
        </authorList>
    </citation>
    <scope>NUCLEOTIDE SEQUENCE [LARGE SCALE GENOMIC DNA]</scope>
    <source>
        <strain evidence="10 11">ATCC 43061</strain>
    </source>
</reference>
<dbReference type="Pfam" id="PF13098">
    <property type="entry name" value="Thioredoxin_2"/>
    <property type="match status" value="1"/>
</dbReference>
<dbReference type="InterPro" id="IPR051470">
    <property type="entry name" value="Thiol:disulfide_interchange"/>
</dbReference>
<evidence type="ECO:0000256" key="3">
    <source>
        <dbReference type="ARBA" id="ARBA00022729"/>
    </source>
</evidence>
<dbReference type="InterPro" id="IPR033954">
    <property type="entry name" value="DiS-bond_Isoase_DsbC/G"/>
</dbReference>
<organism evidence="10 11">
    <name type="scientific">Thermochromatium tepidum ATCC 43061</name>
    <dbReference type="NCBI Taxonomy" id="316276"/>
    <lineage>
        <taxon>Bacteria</taxon>
        <taxon>Pseudomonadati</taxon>
        <taxon>Pseudomonadota</taxon>
        <taxon>Gammaproteobacteria</taxon>
        <taxon>Chromatiales</taxon>
        <taxon>Chromatiaceae</taxon>
        <taxon>Thermochromatium</taxon>
    </lineage>
</organism>
<dbReference type="PANTHER" id="PTHR35272">
    <property type="entry name" value="THIOL:DISULFIDE INTERCHANGE PROTEIN DSBC-RELATED"/>
    <property type="match status" value="1"/>
</dbReference>
<dbReference type="InterPro" id="IPR009094">
    <property type="entry name" value="DiS-bond_isomerase_DsbC/G_N_sf"/>
</dbReference>
<feature type="signal peptide" evidence="7">
    <location>
        <begin position="1"/>
        <end position="24"/>
    </location>
</feature>
<dbReference type="InterPro" id="IPR018950">
    <property type="entry name" value="DiS-bond_isomerase_DsbC/G_N"/>
</dbReference>
<evidence type="ECO:0000259" key="9">
    <source>
        <dbReference type="Pfam" id="PF13098"/>
    </source>
</evidence>
<accession>A0A6I6E781</accession>
<keyword evidence="11" id="KW-1185">Reference proteome</keyword>
<dbReference type="Proteomes" id="UP000426424">
    <property type="component" value="Chromosome"/>
</dbReference>
<name>A0A6I6E781_THETI</name>
<evidence type="ECO:0000256" key="7">
    <source>
        <dbReference type="RuleBase" id="RU364038"/>
    </source>
</evidence>
<dbReference type="Gene3D" id="3.10.450.70">
    <property type="entry name" value="Disulphide bond isomerase, DsbC/G, N-terminal"/>
    <property type="match status" value="1"/>
</dbReference>
<evidence type="ECO:0000256" key="5">
    <source>
        <dbReference type="ARBA" id="ARBA00023157"/>
    </source>
</evidence>
<evidence type="ECO:0000313" key="10">
    <source>
        <dbReference type="EMBL" id="QGU33722.1"/>
    </source>
</evidence>
<dbReference type="InterPro" id="IPR036249">
    <property type="entry name" value="Thioredoxin-like_sf"/>
</dbReference>
<dbReference type="SUPFAM" id="SSF52833">
    <property type="entry name" value="Thioredoxin-like"/>
    <property type="match status" value="1"/>
</dbReference>
<dbReference type="GO" id="GO:0042597">
    <property type="term" value="C:periplasmic space"/>
    <property type="evidence" value="ECO:0007669"/>
    <property type="project" value="UniProtKB-SubCell"/>
</dbReference>
<dbReference type="InterPro" id="IPR012336">
    <property type="entry name" value="Thioredoxin-like_fold"/>
</dbReference>
<dbReference type="SUPFAM" id="SSF54423">
    <property type="entry name" value="DsbC/DsbG N-terminal domain-like"/>
    <property type="match status" value="1"/>
</dbReference>
<dbReference type="Gene3D" id="3.40.30.10">
    <property type="entry name" value="Glutaredoxin"/>
    <property type="match status" value="1"/>
</dbReference>
<feature type="domain" description="Disulphide bond isomerase DsbC/G N-terminal" evidence="8">
    <location>
        <begin position="25"/>
        <end position="92"/>
    </location>
</feature>
<evidence type="ECO:0000259" key="8">
    <source>
        <dbReference type="Pfam" id="PF10411"/>
    </source>
</evidence>
<dbReference type="PANTHER" id="PTHR35272:SF3">
    <property type="entry name" value="THIOL:DISULFIDE INTERCHANGE PROTEIN DSBC"/>
    <property type="match status" value="1"/>
</dbReference>
<evidence type="ECO:0000256" key="1">
    <source>
        <dbReference type="ARBA" id="ARBA00004418"/>
    </source>
</evidence>
<evidence type="ECO:0000256" key="6">
    <source>
        <dbReference type="ARBA" id="ARBA00023284"/>
    </source>
</evidence>
<dbReference type="AlphaFoldDB" id="A0A6I6E781"/>
<keyword evidence="3 7" id="KW-0732">Signal</keyword>
<feature type="chain" id="PRO_5026378917" description="Thiol:disulfide interchange protein" evidence="7">
    <location>
        <begin position="25"/>
        <end position="248"/>
    </location>
</feature>
<dbReference type="EMBL" id="CP039268">
    <property type="protein sequence ID" value="QGU33722.1"/>
    <property type="molecule type" value="Genomic_DNA"/>
</dbReference>
<dbReference type="RefSeq" id="WP_153975910.1">
    <property type="nucleotide sequence ID" value="NZ_CP039268.1"/>
</dbReference>
<feature type="domain" description="Thioredoxin-like fold" evidence="9">
    <location>
        <begin position="118"/>
        <end position="242"/>
    </location>
</feature>
<evidence type="ECO:0000256" key="2">
    <source>
        <dbReference type="ARBA" id="ARBA00009813"/>
    </source>
</evidence>
<sequence length="248" mass="27001">MNRFIQRLLMAAALACSTSSLTLAAPDQAEHKIRAALKEVAPDLKITSIQPAPIQGLYEVMAGPNLMYITADGRHFISGPIVDLKTREDLTEPRLAQARKQLVDAVGEDAMVIFGDKGAKHTVTVFTDIECGYCRKLHSQIADYEKEGIRVRYLFFPRAGKGSESFDEAVSVWCAGDEEARRTALTKAKAGESIPSKTCDNPVDEHMALAADFGLRGTPAIITDRGELIPGYVEPKRLAAKLNGQPSD</sequence>
<comment type="similarity">
    <text evidence="2 7">Belongs to the thioredoxin family. DsbC subfamily.</text>
</comment>
<keyword evidence="5" id="KW-1015">Disulfide bond</keyword>
<keyword evidence="6 7" id="KW-0676">Redox-active center</keyword>
<dbReference type="KEGG" id="ttp:E6P07_12485"/>
<protein>
    <recommendedName>
        <fullName evidence="7">Thiol:disulfide interchange protein</fullName>
    </recommendedName>
</protein>
<comment type="subcellular location">
    <subcellularLocation>
        <location evidence="1 7">Periplasm</location>
    </subcellularLocation>
</comment>
<dbReference type="CDD" id="cd03020">
    <property type="entry name" value="DsbA_DsbC_DsbG"/>
    <property type="match status" value="1"/>
</dbReference>
<evidence type="ECO:0000313" key="11">
    <source>
        <dbReference type="Proteomes" id="UP000426424"/>
    </source>
</evidence>
<evidence type="ECO:0000256" key="4">
    <source>
        <dbReference type="ARBA" id="ARBA00022764"/>
    </source>
</evidence>
<gene>
    <name evidence="10" type="ORF">E6P07_12485</name>
</gene>
<dbReference type="Pfam" id="PF10411">
    <property type="entry name" value="DsbC_N"/>
    <property type="match status" value="1"/>
</dbReference>
<keyword evidence="4 7" id="KW-0574">Periplasm</keyword>
<dbReference type="OrthoDB" id="12976at2"/>
<comment type="function">
    <text evidence="7">Required for disulfide bond formation in some periplasmic proteins. Acts by transferring its disulfide bond to other proteins and is reduced in the process.</text>
</comment>